<dbReference type="Proteomes" id="UP000886884">
    <property type="component" value="Unassembled WGS sequence"/>
</dbReference>
<evidence type="ECO:0008006" key="4">
    <source>
        <dbReference type="Google" id="ProtNLM"/>
    </source>
</evidence>
<name>A0A9D1P633_9FIRM</name>
<sequence length="132" mass="15070">MSTRTGHTATAAAKGVRWVKKVLRTGIFVICLLLLAYWRFFVSMDFLPRGERILVSESPGGNQIHLYLCNGGATTSYAIRGEAVTDRGVKNIYWQYDETRADVRWLSDEVVSINGVVLNIYEDVYDYRRNSR</sequence>
<protein>
    <recommendedName>
        <fullName evidence="4">DUF5412 domain-containing protein</fullName>
    </recommendedName>
</protein>
<dbReference type="AlphaFoldDB" id="A0A9D1P633"/>
<dbReference type="Pfam" id="PF17428">
    <property type="entry name" value="DUF5412"/>
    <property type="match status" value="1"/>
</dbReference>
<evidence type="ECO:0000256" key="1">
    <source>
        <dbReference type="SAM" id="Phobius"/>
    </source>
</evidence>
<comment type="caution">
    <text evidence="2">The sequence shown here is derived from an EMBL/GenBank/DDBJ whole genome shotgun (WGS) entry which is preliminary data.</text>
</comment>
<dbReference type="InterPro" id="IPR035406">
    <property type="entry name" value="DUF5412"/>
</dbReference>
<evidence type="ECO:0000313" key="3">
    <source>
        <dbReference type="Proteomes" id="UP000886884"/>
    </source>
</evidence>
<accession>A0A9D1P633</accession>
<proteinExistence type="predicted"/>
<dbReference type="EMBL" id="DVOT01000025">
    <property type="protein sequence ID" value="HIV26600.1"/>
    <property type="molecule type" value="Genomic_DNA"/>
</dbReference>
<reference evidence="2" key="1">
    <citation type="submission" date="2020-10" db="EMBL/GenBank/DDBJ databases">
        <authorList>
            <person name="Gilroy R."/>
        </authorList>
    </citation>
    <scope>NUCLEOTIDE SEQUENCE</scope>
    <source>
        <strain evidence="2">CHK183-6373</strain>
    </source>
</reference>
<organism evidence="2 3">
    <name type="scientific">Candidatus Ornithocaccomicrobium faecavium</name>
    <dbReference type="NCBI Taxonomy" id="2840890"/>
    <lineage>
        <taxon>Bacteria</taxon>
        <taxon>Bacillati</taxon>
        <taxon>Bacillota</taxon>
        <taxon>Clostridia</taxon>
        <taxon>Candidatus Ornithocaccomicrobium</taxon>
    </lineage>
</organism>
<feature type="transmembrane region" description="Helical" evidence="1">
    <location>
        <begin position="22"/>
        <end position="42"/>
    </location>
</feature>
<reference evidence="2" key="2">
    <citation type="journal article" date="2021" name="PeerJ">
        <title>Extensive microbial diversity within the chicken gut microbiome revealed by metagenomics and culture.</title>
        <authorList>
            <person name="Gilroy R."/>
            <person name="Ravi A."/>
            <person name="Getino M."/>
            <person name="Pursley I."/>
            <person name="Horton D.L."/>
            <person name="Alikhan N.F."/>
            <person name="Baker D."/>
            <person name="Gharbi K."/>
            <person name="Hall N."/>
            <person name="Watson M."/>
            <person name="Adriaenssens E.M."/>
            <person name="Foster-Nyarko E."/>
            <person name="Jarju S."/>
            <person name="Secka A."/>
            <person name="Antonio M."/>
            <person name="Oren A."/>
            <person name="Chaudhuri R.R."/>
            <person name="La Ragione R."/>
            <person name="Hildebrand F."/>
            <person name="Pallen M.J."/>
        </authorList>
    </citation>
    <scope>NUCLEOTIDE SEQUENCE</scope>
    <source>
        <strain evidence="2">CHK183-6373</strain>
    </source>
</reference>
<keyword evidence="1" id="KW-0812">Transmembrane</keyword>
<gene>
    <name evidence="2" type="ORF">IAA64_01405</name>
</gene>
<evidence type="ECO:0000313" key="2">
    <source>
        <dbReference type="EMBL" id="HIV26600.1"/>
    </source>
</evidence>
<keyword evidence="1" id="KW-0472">Membrane</keyword>
<keyword evidence="1" id="KW-1133">Transmembrane helix</keyword>